<proteinExistence type="predicted"/>
<dbReference type="PANTHER" id="PTHR40274:SF3">
    <property type="entry name" value="VIRGINIAMYCIN B LYASE"/>
    <property type="match status" value="1"/>
</dbReference>
<dbReference type="InterPro" id="IPR015943">
    <property type="entry name" value="WD40/YVTN_repeat-like_dom_sf"/>
</dbReference>
<dbReference type="Proteomes" id="UP001277761">
    <property type="component" value="Unassembled WGS sequence"/>
</dbReference>
<sequence>MPFLPSRRPALAALAALTCALTAPSAASAEVRDVAIPTSDAGLHSIAASPDGSVWFSEQRGGKVGRVAPDGRVAEWTIPTDGEFGPEELTVGRDGRAWVLSDAHALVFVVDPAVADRPVSRLDLTGGQLGGRRGARIATAPDGSIWISDALGEGVVRIVGDQAFDTRGGAPDCRFDGELAPGPDGRMWCAFQGDALKRIEPDGVTTVNTPIPSGHQVHSLAAAGGALWYGRYVTASFAAPAGIGRIGRLVPGAGVREWDLGSRVAPDSLAAAPDGSVWFVDVGSVKQLGRITVGGGPRLVKLGDRRPTELTVARDGALWFIDANANRLTRVTLDEVGGSPAPALPATLRTRGTRVPVRVRCPKGTVRCVGTLRLRTAGKVRRAGRGRPAVRTVTAPARYALAPGAAATVRLRLTGDGRALTRGARSVRVAAEATPKAGAAQRIRTSRLR</sequence>
<name>A0ABU4VLJ2_9ACTN</name>
<accession>A0ABU4VLJ2</accession>
<dbReference type="Gene3D" id="2.130.10.10">
    <property type="entry name" value="YVTN repeat-like/Quinoprotein amine dehydrogenase"/>
    <property type="match status" value="2"/>
</dbReference>
<evidence type="ECO:0000313" key="3">
    <source>
        <dbReference type="Proteomes" id="UP001277761"/>
    </source>
</evidence>
<keyword evidence="1" id="KW-0732">Signal</keyword>
<dbReference type="EMBL" id="JAXAVX010000007">
    <property type="protein sequence ID" value="MDX8152721.1"/>
    <property type="molecule type" value="Genomic_DNA"/>
</dbReference>
<comment type="caution">
    <text evidence="2">The sequence shown here is derived from an EMBL/GenBank/DDBJ whole genome shotgun (WGS) entry which is preliminary data.</text>
</comment>
<dbReference type="InterPro" id="IPR006311">
    <property type="entry name" value="TAT_signal"/>
</dbReference>
<feature type="signal peptide" evidence="1">
    <location>
        <begin position="1"/>
        <end position="29"/>
    </location>
</feature>
<dbReference type="SUPFAM" id="SSF63829">
    <property type="entry name" value="Calcium-dependent phosphotriesterase"/>
    <property type="match status" value="2"/>
</dbReference>
<feature type="chain" id="PRO_5045648701" description="Virginiamycin B lyase" evidence="1">
    <location>
        <begin position="30"/>
        <end position="449"/>
    </location>
</feature>
<dbReference type="PANTHER" id="PTHR40274">
    <property type="entry name" value="VIRGINIAMYCIN B LYASE"/>
    <property type="match status" value="1"/>
</dbReference>
<dbReference type="InterPro" id="IPR051344">
    <property type="entry name" value="Vgb"/>
</dbReference>
<reference evidence="2 3" key="1">
    <citation type="submission" date="2023-11" db="EMBL/GenBank/DDBJ databases">
        <authorList>
            <person name="Xu M."/>
            <person name="Jiang T."/>
        </authorList>
    </citation>
    <scope>NUCLEOTIDE SEQUENCE [LARGE SCALE GENOMIC DNA]</scope>
    <source>
        <strain evidence="2 3">SD</strain>
    </source>
</reference>
<evidence type="ECO:0000313" key="2">
    <source>
        <dbReference type="EMBL" id="MDX8152721.1"/>
    </source>
</evidence>
<protein>
    <recommendedName>
        <fullName evidence="4">Virginiamycin B lyase</fullName>
    </recommendedName>
</protein>
<gene>
    <name evidence="2" type="ORF">SK069_14030</name>
</gene>
<dbReference type="PROSITE" id="PS51318">
    <property type="entry name" value="TAT"/>
    <property type="match status" value="1"/>
</dbReference>
<organism evidence="2 3">
    <name type="scientific">Patulibacter brassicae</name>
    <dbReference type="NCBI Taxonomy" id="1705717"/>
    <lineage>
        <taxon>Bacteria</taxon>
        <taxon>Bacillati</taxon>
        <taxon>Actinomycetota</taxon>
        <taxon>Thermoleophilia</taxon>
        <taxon>Solirubrobacterales</taxon>
        <taxon>Patulibacteraceae</taxon>
        <taxon>Patulibacter</taxon>
    </lineage>
</organism>
<evidence type="ECO:0000256" key="1">
    <source>
        <dbReference type="SAM" id="SignalP"/>
    </source>
</evidence>
<dbReference type="RefSeq" id="WP_319954877.1">
    <property type="nucleotide sequence ID" value="NZ_JAXAVX010000007.1"/>
</dbReference>
<keyword evidence="3" id="KW-1185">Reference proteome</keyword>
<evidence type="ECO:0008006" key="4">
    <source>
        <dbReference type="Google" id="ProtNLM"/>
    </source>
</evidence>